<comment type="caution">
    <text evidence="3">The sequence shown here is derived from an EMBL/GenBank/DDBJ whole genome shotgun (WGS) entry which is preliminary data.</text>
</comment>
<evidence type="ECO:0000259" key="2">
    <source>
        <dbReference type="Pfam" id="PF01471"/>
    </source>
</evidence>
<gene>
    <name evidence="3" type="ORF">RM543_10760</name>
</gene>
<protein>
    <submittedName>
        <fullName evidence="3">Peptidoglycan-binding protein</fullName>
    </submittedName>
</protein>
<dbReference type="Pfam" id="PF03783">
    <property type="entry name" value="CsgG"/>
    <property type="match status" value="1"/>
</dbReference>
<dbReference type="InterPro" id="IPR036365">
    <property type="entry name" value="PGBD-like_sf"/>
</dbReference>
<accession>A0ABU3DHH1</accession>
<dbReference type="EMBL" id="JAVRHL010000003">
    <property type="protein sequence ID" value="MDT0683168.1"/>
    <property type="molecule type" value="Genomic_DNA"/>
</dbReference>
<feature type="domain" description="Peptidoglycan binding-like" evidence="2">
    <location>
        <begin position="368"/>
        <end position="422"/>
    </location>
</feature>
<dbReference type="InterPro" id="IPR002477">
    <property type="entry name" value="Peptidoglycan-bd-like"/>
</dbReference>
<evidence type="ECO:0000313" key="3">
    <source>
        <dbReference type="EMBL" id="MDT0683168.1"/>
    </source>
</evidence>
<feature type="region of interest" description="Disordered" evidence="1">
    <location>
        <begin position="316"/>
        <end position="350"/>
    </location>
</feature>
<dbReference type="SUPFAM" id="SSF47090">
    <property type="entry name" value="PGBD-like"/>
    <property type="match status" value="1"/>
</dbReference>
<evidence type="ECO:0000256" key="1">
    <source>
        <dbReference type="SAM" id="MobiDB-lite"/>
    </source>
</evidence>
<evidence type="ECO:0000313" key="4">
    <source>
        <dbReference type="Proteomes" id="UP001265259"/>
    </source>
</evidence>
<dbReference type="Pfam" id="PF01471">
    <property type="entry name" value="PG_binding_1"/>
    <property type="match status" value="1"/>
</dbReference>
<organism evidence="3 4">
    <name type="scientific">Tropicimonas omnivorans</name>
    <dbReference type="NCBI Taxonomy" id="3075590"/>
    <lineage>
        <taxon>Bacteria</taxon>
        <taxon>Pseudomonadati</taxon>
        <taxon>Pseudomonadota</taxon>
        <taxon>Alphaproteobacteria</taxon>
        <taxon>Rhodobacterales</taxon>
        <taxon>Roseobacteraceae</taxon>
        <taxon>Tropicimonas</taxon>
    </lineage>
</organism>
<keyword evidence="4" id="KW-1185">Reference proteome</keyword>
<name>A0ABU3DHH1_9RHOB</name>
<dbReference type="RefSeq" id="WP_311691465.1">
    <property type="nucleotide sequence ID" value="NZ_JAVRHL010000003.1"/>
</dbReference>
<dbReference type="Gene3D" id="3.40.50.10610">
    <property type="entry name" value="ABC-type transport auxiliary lipoprotein component"/>
    <property type="match status" value="1"/>
</dbReference>
<dbReference type="Proteomes" id="UP001265259">
    <property type="component" value="Unassembled WGS sequence"/>
</dbReference>
<proteinExistence type="predicted"/>
<reference evidence="3 4" key="1">
    <citation type="submission" date="2023-09" db="EMBL/GenBank/DDBJ databases">
        <authorList>
            <person name="Rey-Velasco X."/>
        </authorList>
    </citation>
    <scope>NUCLEOTIDE SEQUENCE [LARGE SCALE GENOMIC DNA]</scope>
    <source>
        <strain evidence="3 4">F158</strain>
    </source>
</reference>
<dbReference type="InterPro" id="IPR036366">
    <property type="entry name" value="PGBDSf"/>
</dbReference>
<feature type="compositionally biased region" description="Low complexity" evidence="1">
    <location>
        <begin position="316"/>
        <end position="336"/>
    </location>
</feature>
<feature type="compositionally biased region" description="Pro residues" evidence="1">
    <location>
        <begin position="337"/>
        <end position="346"/>
    </location>
</feature>
<dbReference type="InterPro" id="IPR005534">
    <property type="entry name" value="Curli_assmbl/transp-comp_CsgG"/>
</dbReference>
<sequence>MTRNTPSRGRWPSLREALGRAGRWGAFGLLIGVAGGCGGPSPATAIRTMQPDAAPVRNITSFSQSLACMDRLLLARGGGRTTLSSSDIPDRTRKLPIGADDMLINAISQMNRSSGAYVFLDQTHVRGTGLNVIVAEDTKRGDPKPEYYIRGSISQLDRGVHEREAGFAAAPTELDETIGAVGVSGKRTLSVVTVDLHLVNYKTRQVLPGASVSNSMVVVGRSWKSGAAGLIKLRPFDLTLEFSSLESESQAVRNLIELGVIGLLGRHSGVDYQTCLTEGRTAPTPVAAVSSSGRATDTGPEPLALVAAPTPAVIASSSSAPPAPVATRAASRAPAATPAPAPPPVATPANVAVPPVIVRPEIVAAPKGPELRALQTGLVILGYLPQTSGRYDSATQTALAHFQSAEGLNANGLADSNTRSRLRRRLMSPGGDD</sequence>
<dbReference type="Gene3D" id="1.10.101.10">
    <property type="entry name" value="PGBD-like superfamily/PGBD"/>
    <property type="match status" value="1"/>
</dbReference>